<keyword evidence="2" id="KW-1185">Reference proteome</keyword>
<feature type="non-terminal residue" evidence="1">
    <location>
        <position position="51"/>
    </location>
</feature>
<dbReference type="Proteomes" id="UP001162483">
    <property type="component" value="Unassembled WGS sequence"/>
</dbReference>
<comment type="caution">
    <text evidence="1">The sequence shown here is derived from an EMBL/GenBank/DDBJ whole genome shotgun (WGS) entry which is preliminary data.</text>
</comment>
<gene>
    <name evidence="1" type="ORF">SPARVUS_LOCUS9841648</name>
</gene>
<organism evidence="1 2">
    <name type="scientific">Staurois parvus</name>
    <dbReference type="NCBI Taxonomy" id="386267"/>
    <lineage>
        <taxon>Eukaryota</taxon>
        <taxon>Metazoa</taxon>
        <taxon>Chordata</taxon>
        <taxon>Craniata</taxon>
        <taxon>Vertebrata</taxon>
        <taxon>Euteleostomi</taxon>
        <taxon>Amphibia</taxon>
        <taxon>Batrachia</taxon>
        <taxon>Anura</taxon>
        <taxon>Neobatrachia</taxon>
        <taxon>Ranoidea</taxon>
        <taxon>Ranidae</taxon>
        <taxon>Staurois</taxon>
    </lineage>
</organism>
<evidence type="ECO:0000313" key="1">
    <source>
        <dbReference type="EMBL" id="CAI9583612.1"/>
    </source>
</evidence>
<accession>A0ABN9EJI2</accession>
<reference evidence="1" key="1">
    <citation type="submission" date="2023-05" db="EMBL/GenBank/DDBJ databases">
        <authorList>
            <person name="Stuckert A."/>
        </authorList>
    </citation>
    <scope>NUCLEOTIDE SEQUENCE</scope>
</reference>
<evidence type="ECO:0000313" key="2">
    <source>
        <dbReference type="Proteomes" id="UP001162483"/>
    </source>
</evidence>
<dbReference type="EMBL" id="CATNWA010015461">
    <property type="protein sequence ID" value="CAI9583612.1"/>
    <property type="molecule type" value="Genomic_DNA"/>
</dbReference>
<sequence length="51" mass="5610">MWAVCALHCKHTAFLCRAIQSSVQELTGRELHCLHTDLSPFGNTKRSPGAS</sequence>
<proteinExistence type="predicted"/>
<protein>
    <submittedName>
        <fullName evidence="1">Uncharacterized protein</fullName>
    </submittedName>
</protein>
<name>A0ABN9EJI2_9NEOB</name>